<proteinExistence type="predicted"/>
<protein>
    <submittedName>
        <fullName evidence="1">Uncharacterized protein</fullName>
    </submittedName>
</protein>
<dbReference type="EMBL" id="NHOW01000147">
    <property type="protein sequence ID" value="OYR59519.1"/>
    <property type="molecule type" value="Genomic_DNA"/>
</dbReference>
<dbReference type="Proteomes" id="UP000216409">
    <property type="component" value="Unassembled WGS sequence"/>
</dbReference>
<name>A0A256ISH3_HALEZ</name>
<evidence type="ECO:0000313" key="2">
    <source>
        <dbReference type="Proteomes" id="UP000216409"/>
    </source>
</evidence>
<dbReference type="AlphaFoldDB" id="A0A256ISH3"/>
<gene>
    <name evidence="1" type="ORF">DJ83_12870</name>
</gene>
<dbReference type="RefSeq" id="WP_094580321.1">
    <property type="nucleotide sequence ID" value="NZ_NHOW01000147.1"/>
</dbReference>
<comment type="caution">
    <text evidence="1">The sequence shown here is derived from an EMBL/GenBank/DDBJ whole genome shotgun (WGS) entry which is preliminary data.</text>
</comment>
<sequence length="335" mass="39427">MPSNKPDPDELIVKTQYFISGETSQANLKKIQEEIIRILQIEGYRQTDVDPLPIGPIQHTMDFRLFDGIPVEDQESLTEKAKSLFGSSGNAREVQDISTDEFLEGLKKARDDLPFRLVFHFKPYDEGDVEGYDIEIESIPVLLQKYRQLPVREDYSYNKKDIVSQNKREVTRIMGRMGLEPLREPYTEAETLKTQLKQEYRRHLDSVEYGSNVLQYLDEGDTCFQRDLYHAALNCYIHALEWTIITYLNEERGKDVIEEQKEKEDTRYYFHHFVDLIQGDSPIKQTTMESLRQYKDTERHWIAHHRSGDLPETRVEDVRETLLNLIGELFTLRDQ</sequence>
<organism evidence="1 2">
    <name type="scientific">Halorubrum ezzemoulense</name>
    <name type="common">Halorubrum chaoviator</name>
    <dbReference type="NCBI Taxonomy" id="337243"/>
    <lineage>
        <taxon>Archaea</taxon>
        <taxon>Methanobacteriati</taxon>
        <taxon>Methanobacteriota</taxon>
        <taxon>Stenosarchaea group</taxon>
        <taxon>Halobacteria</taxon>
        <taxon>Halobacteriales</taxon>
        <taxon>Haloferacaceae</taxon>
        <taxon>Halorubrum</taxon>
    </lineage>
</organism>
<reference evidence="1 2" key="1">
    <citation type="journal article" date="2014" name="Front. Microbiol.">
        <title>Population and genomic analysis of the genus Halorubrum.</title>
        <authorList>
            <person name="Fullmer M.S."/>
            <person name="Soucy S.M."/>
            <person name="Swithers K.S."/>
            <person name="Makkay A.M."/>
            <person name="Wheeler R."/>
            <person name="Ventosa A."/>
            <person name="Gogarten J.P."/>
            <person name="Papke R.T."/>
        </authorList>
    </citation>
    <scope>NUCLEOTIDE SEQUENCE [LARGE SCALE GENOMIC DNA]</scope>
    <source>
        <strain evidence="1 2">LD3</strain>
    </source>
</reference>
<accession>A0A256ISH3</accession>
<evidence type="ECO:0000313" key="1">
    <source>
        <dbReference type="EMBL" id="OYR59519.1"/>
    </source>
</evidence>